<dbReference type="RefSeq" id="XP_040763507.1">
    <property type="nucleotide sequence ID" value="XM_040910783.1"/>
</dbReference>
<dbReference type="Gene3D" id="1.10.630.10">
    <property type="entry name" value="Cytochrome P450"/>
    <property type="match status" value="1"/>
</dbReference>
<dbReference type="PANTHER" id="PTHR46300">
    <property type="entry name" value="P450, PUTATIVE (EUROFUNG)-RELATED-RELATED"/>
    <property type="match status" value="1"/>
</dbReference>
<keyword evidence="11" id="KW-0503">Monooxygenase</keyword>
<evidence type="ECO:0000256" key="7">
    <source>
        <dbReference type="ARBA" id="ARBA00022723"/>
    </source>
</evidence>
<evidence type="ECO:0000256" key="4">
    <source>
        <dbReference type="ARBA" id="ARBA00010617"/>
    </source>
</evidence>
<dbReference type="STRING" id="1314785.A0A165DWD8"/>
<dbReference type="GO" id="GO:0004497">
    <property type="term" value="F:monooxygenase activity"/>
    <property type="evidence" value="ECO:0007669"/>
    <property type="project" value="UniProtKB-KW"/>
</dbReference>
<dbReference type="InterPro" id="IPR001128">
    <property type="entry name" value="Cyt_P450"/>
</dbReference>
<evidence type="ECO:0000256" key="1">
    <source>
        <dbReference type="ARBA" id="ARBA00001971"/>
    </source>
</evidence>
<keyword evidence="12" id="KW-0472">Membrane</keyword>
<dbReference type="GO" id="GO:0005506">
    <property type="term" value="F:iron ion binding"/>
    <property type="evidence" value="ECO:0007669"/>
    <property type="project" value="InterPro"/>
</dbReference>
<dbReference type="Pfam" id="PF00067">
    <property type="entry name" value="p450"/>
    <property type="match status" value="2"/>
</dbReference>
<dbReference type="InParanoid" id="A0A165DWD8"/>
<sequence length="490" mass="55530">MTFATFLDFAAVAIALLVTLGLYERKHNRALPPGPRGWPLIGNVFDVPKSQPWKMFAQWGDLWGDMVYMNYLGQPIVILNSARAAREMLEKKGAFYSDRPVFTFLGRMVGWDNIMPFLPYGPRHRESRRLFAPVLGSRTTLERFIPLMEYQISRILPRLIRYPNDIVEQVLKTVTGVILSMAYGYRPQEENDRFVQMVKPVIEDFSLATSLGAFLVDSIPLLRYVPAWMPGANWKKSVTPWRRHLETLAEEPFAFAKEQMASGKAAPSFAFAYLQGDVSPDRELLVKMAAASIFSTFFVAMLQYPNVLKKAQQEIDTVIGTDRIPRVEDRDGLPYVNALVSEVYRWHPPVPLGMPHRLTKDDVHAGYFLPKGTIVKMLHDPEVYADPFTFNPDRFLSSGNTKPEPDPREVLWGFGRRICPGQHPADTCIYLILVKIIATFDIVKLRINGVVDEPPAEFTTGTVSRPKPFNCVTTPRSAKAEALIHEIALD</sequence>
<evidence type="ECO:0000313" key="15">
    <source>
        <dbReference type="Proteomes" id="UP000076871"/>
    </source>
</evidence>
<keyword evidence="10 13" id="KW-0408">Iron</keyword>
<evidence type="ECO:0000256" key="13">
    <source>
        <dbReference type="PIRSR" id="PIRSR602401-1"/>
    </source>
</evidence>
<dbReference type="Proteomes" id="UP000076871">
    <property type="component" value="Unassembled WGS sequence"/>
</dbReference>
<keyword evidence="9" id="KW-0560">Oxidoreductase</keyword>
<comment type="similarity">
    <text evidence="4">Belongs to the cytochrome P450 family.</text>
</comment>
<accession>A0A165DWD8</accession>
<dbReference type="GO" id="GO:0020037">
    <property type="term" value="F:heme binding"/>
    <property type="evidence" value="ECO:0007669"/>
    <property type="project" value="InterPro"/>
</dbReference>
<dbReference type="InterPro" id="IPR002401">
    <property type="entry name" value="Cyt_P450_E_grp-I"/>
</dbReference>
<dbReference type="SUPFAM" id="SSF48264">
    <property type="entry name" value="Cytochrome P450"/>
    <property type="match status" value="1"/>
</dbReference>
<evidence type="ECO:0000256" key="5">
    <source>
        <dbReference type="ARBA" id="ARBA00022617"/>
    </source>
</evidence>
<name>A0A165DWD8_9APHY</name>
<evidence type="ECO:0000256" key="12">
    <source>
        <dbReference type="ARBA" id="ARBA00023136"/>
    </source>
</evidence>
<dbReference type="PRINTS" id="PR00463">
    <property type="entry name" value="EP450I"/>
</dbReference>
<dbReference type="CDD" id="cd11065">
    <property type="entry name" value="CYP64-like"/>
    <property type="match status" value="1"/>
</dbReference>
<keyword evidence="5 13" id="KW-0349">Heme</keyword>
<evidence type="ECO:0000256" key="6">
    <source>
        <dbReference type="ARBA" id="ARBA00022692"/>
    </source>
</evidence>
<dbReference type="OrthoDB" id="2789670at2759"/>
<comment type="subcellular location">
    <subcellularLocation>
        <location evidence="2">Membrane</location>
        <topology evidence="2">Single-pass membrane protein</topology>
    </subcellularLocation>
</comment>
<evidence type="ECO:0000256" key="8">
    <source>
        <dbReference type="ARBA" id="ARBA00022989"/>
    </source>
</evidence>
<evidence type="ECO:0000256" key="3">
    <source>
        <dbReference type="ARBA" id="ARBA00005179"/>
    </source>
</evidence>
<gene>
    <name evidence="14" type="ORF">LAESUDRAFT_737356</name>
</gene>
<evidence type="ECO:0000256" key="2">
    <source>
        <dbReference type="ARBA" id="ARBA00004167"/>
    </source>
</evidence>
<dbReference type="InterPro" id="IPR050364">
    <property type="entry name" value="Cytochrome_P450_fung"/>
</dbReference>
<organism evidence="14 15">
    <name type="scientific">Laetiporus sulphureus 93-53</name>
    <dbReference type="NCBI Taxonomy" id="1314785"/>
    <lineage>
        <taxon>Eukaryota</taxon>
        <taxon>Fungi</taxon>
        <taxon>Dikarya</taxon>
        <taxon>Basidiomycota</taxon>
        <taxon>Agaricomycotina</taxon>
        <taxon>Agaricomycetes</taxon>
        <taxon>Polyporales</taxon>
        <taxon>Laetiporus</taxon>
    </lineage>
</organism>
<dbReference type="InterPro" id="IPR036396">
    <property type="entry name" value="Cyt_P450_sf"/>
</dbReference>
<keyword evidence="8" id="KW-1133">Transmembrane helix</keyword>
<evidence type="ECO:0000256" key="9">
    <source>
        <dbReference type="ARBA" id="ARBA00023002"/>
    </source>
</evidence>
<dbReference type="GeneID" id="63827812"/>
<feature type="binding site" description="axial binding residue" evidence="13">
    <location>
        <position position="419"/>
    </location>
    <ligand>
        <name>heme</name>
        <dbReference type="ChEBI" id="CHEBI:30413"/>
    </ligand>
    <ligandPart>
        <name>Fe</name>
        <dbReference type="ChEBI" id="CHEBI:18248"/>
    </ligandPart>
</feature>
<evidence type="ECO:0000256" key="11">
    <source>
        <dbReference type="ARBA" id="ARBA00023033"/>
    </source>
</evidence>
<evidence type="ECO:0000256" key="10">
    <source>
        <dbReference type="ARBA" id="ARBA00023004"/>
    </source>
</evidence>
<protein>
    <submittedName>
        <fullName evidence="14">Cytochrome P450</fullName>
    </submittedName>
</protein>
<dbReference type="EMBL" id="KV427628">
    <property type="protein sequence ID" value="KZT05767.1"/>
    <property type="molecule type" value="Genomic_DNA"/>
</dbReference>
<comment type="cofactor">
    <cofactor evidence="1 13">
        <name>heme</name>
        <dbReference type="ChEBI" id="CHEBI:30413"/>
    </cofactor>
</comment>
<keyword evidence="15" id="KW-1185">Reference proteome</keyword>
<keyword evidence="7 13" id="KW-0479">Metal-binding</keyword>
<keyword evidence="6" id="KW-0812">Transmembrane</keyword>
<proteinExistence type="inferred from homology"/>
<dbReference type="GO" id="GO:0016020">
    <property type="term" value="C:membrane"/>
    <property type="evidence" value="ECO:0007669"/>
    <property type="project" value="UniProtKB-SubCell"/>
</dbReference>
<comment type="pathway">
    <text evidence="3">Secondary metabolite biosynthesis.</text>
</comment>
<dbReference type="PANTHER" id="PTHR46300:SF7">
    <property type="entry name" value="P450, PUTATIVE (EUROFUNG)-RELATED"/>
    <property type="match status" value="1"/>
</dbReference>
<evidence type="ECO:0000313" key="14">
    <source>
        <dbReference type="EMBL" id="KZT05767.1"/>
    </source>
</evidence>
<dbReference type="AlphaFoldDB" id="A0A165DWD8"/>
<dbReference type="GO" id="GO:0016705">
    <property type="term" value="F:oxidoreductase activity, acting on paired donors, with incorporation or reduction of molecular oxygen"/>
    <property type="evidence" value="ECO:0007669"/>
    <property type="project" value="InterPro"/>
</dbReference>
<reference evidence="14 15" key="1">
    <citation type="journal article" date="2016" name="Mol. Biol. Evol.">
        <title>Comparative Genomics of Early-Diverging Mushroom-Forming Fungi Provides Insights into the Origins of Lignocellulose Decay Capabilities.</title>
        <authorList>
            <person name="Nagy L.G."/>
            <person name="Riley R."/>
            <person name="Tritt A."/>
            <person name="Adam C."/>
            <person name="Daum C."/>
            <person name="Floudas D."/>
            <person name="Sun H."/>
            <person name="Yadav J.S."/>
            <person name="Pangilinan J."/>
            <person name="Larsson K.H."/>
            <person name="Matsuura K."/>
            <person name="Barry K."/>
            <person name="Labutti K."/>
            <person name="Kuo R."/>
            <person name="Ohm R.A."/>
            <person name="Bhattacharya S.S."/>
            <person name="Shirouzu T."/>
            <person name="Yoshinaga Y."/>
            <person name="Martin F.M."/>
            <person name="Grigoriev I.V."/>
            <person name="Hibbett D.S."/>
        </authorList>
    </citation>
    <scope>NUCLEOTIDE SEQUENCE [LARGE SCALE GENOMIC DNA]</scope>
    <source>
        <strain evidence="14 15">93-53</strain>
    </source>
</reference>